<sequence>MFEIVYHHLVVEEDIPKLSSVWKNKVRRAIEEKLANRPEVYGKPLRRSLKGYRKLRVGDYRVIFRIENNKAKIFVIQHHSVVYEAVEKRG</sequence>
<dbReference type="InterPro" id="IPR035093">
    <property type="entry name" value="RelE/ParE_toxin_dom_sf"/>
</dbReference>
<comment type="caution">
    <text evidence="3">The sequence shown here is derived from an EMBL/GenBank/DDBJ whole genome shotgun (WGS) entry which is preliminary data.</text>
</comment>
<reference evidence="3 4" key="1">
    <citation type="journal article" date="2016" name="Nat. Commun.">
        <title>Thousands of microbial genomes shed light on interconnected biogeochemical processes in an aquifer system.</title>
        <authorList>
            <person name="Anantharaman K."/>
            <person name="Brown C.T."/>
            <person name="Hug L.A."/>
            <person name="Sharon I."/>
            <person name="Castelle C.J."/>
            <person name="Probst A.J."/>
            <person name="Thomas B.C."/>
            <person name="Singh A."/>
            <person name="Wilkins M.J."/>
            <person name="Karaoz U."/>
            <person name="Brodie E.L."/>
            <person name="Williams K.H."/>
            <person name="Hubbard S.S."/>
            <person name="Banfield J.F."/>
        </authorList>
    </citation>
    <scope>NUCLEOTIDE SEQUENCE [LARGE SCALE GENOMIC DNA]</scope>
</reference>
<dbReference type="PANTHER" id="PTHR35601">
    <property type="entry name" value="TOXIN RELE"/>
    <property type="match status" value="1"/>
</dbReference>
<comment type="similarity">
    <text evidence="1">Belongs to the RelE toxin family.</text>
</comment>
<accession>A0A1G2K468</accession>
<evidence type="ECO:0000313" key="4">
    <source>
        <dbReference type="Proteomes" id="UP000177152"/>
    </source>
</evidence>
<evidence type="ECO:0000256" key="2">
    <source>
        <dbReference type="ARBA" id="ARBA00022649"/>
    </source>
</evidence>
<protein>
    <recommendedName>
        <fullName evidence="5">Addiction module antitoxin RelB</fullName>
    </recommendedName>
</protein>
<dbReference type="EMBL" id="MHQC01000059">
    <property type="protein sequence ID" value="OGZ93411.1"/>
    <property type="molecule type" value="Genomic_DNA"/>
</dbReference>
<name>A0A1G2K468_9BACT</name>
<keyword evidence="2" id="KW-1277">Toxin-antitoxin system</keyword>
<dbReference type="AlphaFoldDB" id="A0A1G2K468"/>
<dbReference type="InterPro" id="IPR007712">
    <property type="entry name" value="RelE/ParE_toxin"/>
</dbReference>
<dbReference type="SUPFAM" id="SSF143011">
    <property type="entry name" value="RelE-like"/>
    <property type="match status" value="1"/>
</dbReference>
<dbReference type="Proteomes" id="UP000177152">
    <property type="component" value="Unassembled WGS sequence"/>
</dbReference>
<dbReference type="Pfam" id="PF05016">
    <property type="entry name" value="ParE_toxin"/>
    <property type="match status" value="1"/>
</dbReference>
<organism evidence="3 4">
    <name type="scientific">Candidatus Sungbacteria bacterium RIFCSPHIGHO2_01_FULL_47_32</name>
    <dbReference type="NCBI Taxonomy" id="1802264"/>
    <lineage>
        <taxon>Bacteria</taxon>
        <taxon>Candidatus Sungiibacteriota</taxon>
    </lineage>
</organism>
<evidence type="ECO:0000313" key="3">
    <source>
        <dbReference type="EMBL" id="OGZ93411.1"/>
    </source>
</evidence>
<proteinExistence type="inferred from homology"/>
<gene>
    <name evidence="3" type="ORF">A2633_01660</name>
</gene>
<evidence type="ECO:0008006" key="5">
    <source>
        <dbReference type="Google" id="ProtNLM"/>
    </source>
</evidence>
<dbReference type="PANTHER" id="PTHR35601:SF1">
    <property type="entry name" value="TOXIN RELE"/>
    <property type="match status" value="1"/>
</dbReference>
<dbReference type="Gene3D" id="3.30.2310.20">
    <property type="entry name" value="RelE-like"/>
    <property type="match status" value="1"/>
</dbReference>
<evidence type="ECO:0000256" key="1">
    <source>
        <dbReference type="ARBA" id="ARBA00006226"/>
    </source>
</evidence>